<protein>
    <submittedName>
        <fullName evidence="3">Ubn2_3 domain-containing protein</fullName>
    </submittedName>
</protein>
<feature type="compositionally biased region" description="Low complexity" evidence="1">
    <location>
        <begin position="1"/>
        <end position="12"/>
    </location>
</feature>
<feature type="non-terminal residue" evidence="3">
    <location>
        <position position="95"/>
    </location>
</feature>
<organism evidence="3 5">
    <name type="scientific">Thalictrum thalictroides</name>
    <name type="common">Rue-anemone</name>
    <name type="synonym">Anemone thalictroides</name>
    <dbReference type="NCBI Taxonomy" id="46969"/>
    <lineage>
        <taxon>Eukaryota</taxon>
        <taxon>Viridiplantae</taxon>
        <taxon>Streptophyta</taxon>
        <taxon>Embryophyta</taxon>
        <taxon>Tracheophyta</taxon>
        <taxon>Spermatophyta</taxon>
        <taxon>Magnoliopsida</taxon>
        <taxon>Ranunculales</taxon>
        <taxon>Ranunculaceae</taxon>
        <taxon>Thalictroideae</taxon>
        <taxon>Thalictrum</taxon>
    </lineage>
</organism>
<accession>A0A7J6VY71</accession>
<feature type="compositionally biased region" description="Pro residues" evidence="1">
    <location>
        <begin position="13"/>
        <end position="24"/>
    </location>
</feature>
<evidence type="ECO:0000313" key="5">
    <source>
        <dbReference type="Proteomes" id="UP000554482"/>
    </source>
</evidence>
<dbReference type="AlphaFoldDB" id="A0A7J6VY71"/>
<keyword evidence="5" id="KW-1185">Reference proteome</keyword>
<name>A0A7J6VY71_THATH</name>
<feature type="domain" description="Retrotransposon Copia-like N-terminal" evidence="2">
    <location>
        <begin position="35"/>
        <end position="72"/>
    </location>
</feature>
<dbReference type="EMBL" id="JABWDY010008256">
    <property type="protein sequence ID" value="KAF5202333.1"/>
    <property type="molecule type" value="Genomic_DNA"/>
</dbReference>
<feature type="region of interest" description="Disordered" evidence="1">
    <location>
        <begin position="1"/>
        <end position="26"/>
    </location>
</feature>
<evidence type="ECO:0000256" key="1">
    <source>
        <dbReference type="SAM" id="MobiDB-lite"/>
    </source>
</evidence>
<proteinExistence type="predicted"/>
<dbReference type="Proteomes" id="UP000554482">
    <property type="component" value="Unassembled WGS sequence"/>
</dbReference>
<comment type="caution">
    <text evidence="3">The sequence shown here is derived from an EMBL/GenBank/DDBJ whole genome shotgun (WGS) entry which is preliminary data.</text>
</comment>
<dbReference type="EMBL" id="JABWDY010025904">
    <property type="protein sequence ID" value="KAF5189130.1"/>
    <property type="molecule type" value="Genomic_DNA"/>
</dbReference>
<evidence type="ECO:0000313" key="3">
    <source>
        <dbReference type="EMBL" id="KAF5189130.1"/>
    </source>
</evidence>
<evidence type="ECO:0000259" key="2">
    <source>
        <dbReference type="Pfam" id="PF14244"/>
    </source>
</evidence>
<reference evidence="3 5" key="1">
    <citation type="submission" date="2020-06" db="EMBL/GenBank/DDBJ databases">
        <title>Transcriptomic and genomic resources for Thalictrum thalictroides and T. hernandezii: Facilitating candidate gene discovery in an emerging model plant lineage.</title>
        <authorList>
            <person name="Arias T."/>
            <person name="Riano-Pachon D.M."/>
            <person name="Di Stilio V.S."/>
        </authorList>
    </citation>
    <scope>NUCLEOTIDE SEQUENCE [LARGE SCALE GENOMIC DNA]</scope>
    <source>
        <strain evidence="5">cv. WT478/WT964</strain>
        <strain evidence="3">WT478/WT964</strain>
        <tissue evidence="3">Leaves</tissue>
    </source>
</reference>
<dbReference type="OrthoDB" id="1845088at2759"/>
<dbReference type="PANTHER" id="PTHR47481:SF30">
    <property type="entry name" value="CCHC-TYPE DOMAIN-CONTAINING PROTEIN"/>
    <property type="match status" value="1"/>
</dbReference>
<dbReference type="PANTHER" id="PTHR47481">
    <property type="match status" value="1"/>
</dbReference>
<evidence type="ECO:0000313" key="4">
    <source>
        <dbReference type="EMBL" id="KAF5202333.1"/>
    </source>
</evidence>
<dbReference type="Pfam" id="PF14244">
    <property type="entry name" value="Retrotran_gag_3"/>
    <property type="match status" value="1"/>
</dbReference>
<sequence length="95" mass="10649">MAENTSSTSSLPITPPTPTPPSPPTILQTTQIHHLISVKLDTKNYLLWLTQFKPLLKGYDLQGYVDGTLPCPPRHLSLTDSTINPAYLQWHKQDQ</sequence>
<dbReference type="InterPro" id="IPR029472">
    <property type="entry name" value="Copia-like_N"/>
</dbReference>
<gene>
    <name evidence="4" type="ORF">FRX31_008080</name>
    <name evidence="3" type="ORF">FRX31_021283</name>
</gene>